<accession>A0ABV3XY97</accession>
<evidence type="ECO:0000313" key="2">
    <source>
        <dbReference type="EMBL" id="MEX6428281.1"/>
    </source>
</evidence>
<protein>
    <submittedName>
        <fullName evidence="2">Serine hydrolase domain-containing protein</fullName>
        <ecNumber evidence="2">3.-.-.-</ecNumber>
    </submittedName>
</protein>
<keyword evidence="2" id="KW-0378">Hydrolase</keyword>
<dbReference type="RefSeq" id="WP_298385185.1">
    <property type="nucleotide sequence ID" value="NZ_JBFSHR010000001.1"/>
</dbReference>
<name>A0ABV3XY97_9ACTN</name>
<dbReference type="PANTHER" id="PTHR43283:SF3">
    <property type="entry name" value="BETA-LACTAMASE FAMILY PROTEIN (AFU_ORTHOLOGUE AFUA_5G07500)"/>
    <property type="match status" value="1"/>
</dbReference>
<reference evidence="2 3" key="1">
    <citation type="submission" date="2024-07" db="EMBL/GenBank/DDBJ databases">
        <title>Draft Genome Sequence of Ferrimicrobium acidiphilum Strain YE2023, Isolated from a Pulp of Bioleach Reactor.</title>
        <authorList>
            <person name="Elkina Y.A."/>
            <person name="Bulaeva A.G."/>
            <person name="Beletsky A.V."/>
            <person name="Mardanov A.V."/>
        </authorList>
    </citation>
    <scope>NUCLEOTIDE SEQUENCE [LARGE SCALE GENOMIC DNA]</scope>
    <source>
        <strain evidence="2 3">YE2023</strain>
    </source>
</reference>
<comment type="caution">
    <text evidence="2">The sequence shown here is derived from an EMBL/GenBank/DDBJ whole genome shotgun (WGS) entry which is preliminary data.</text>
</comment>
<dbReference type="Gene3D" id="3.40.710.10">
    <property type="entry name" value="DD-peptidase/beta-lactamase superfamily"/>
    <property type="match status" value="1"/>
</dbReference>
<dbReference type="InterPro" id="IPR050789">
    <property type="entry name" value="Diverse_Enzym_Activities"/>
</dbReference>
<dbReference type="SUPFAM" id="SSF56601">
    <property type="entry name" value="beta-lactamase/transpeptidase-like"/>
    <property type="match status" value="1"/>
</dbReference>
<evidence type="ECO:0000313" key="3">
    <source>
        <dbReference type="Proteomes" id="UP001560267"/>
    </source>
</evidence>
<dbReference type="PANTHER" id="PTHR43283">
    <property type="entry name" value="BETA-LACTAMASE-RELATED"/>
    <property type="match status" value="1"/>
</dbReference>
<gene>
    <name evidence="2" type="ORF">AB6A68_00270</name>
</gene>
<evidence type="ECO:0000259" key="1">
    <source>
        <dbReference type="Pfam" id="PF00144"/>
    </source>
</evidence>
<dbReference type="EC" id="3.-.-.-" evidence="2"/>
<organism evidence="2 3">
    <name type="scientific">Ferrimicrobium acidiphilum</name>
    <dbReference type="NCBI Taxonomy" id="121039"/>
    <lineage>
        <taxon>Bacteria</taxon>
        <taxon>Bacillati</taxon>
        <taxon>Actinomycetota</taxon>
        <taxon>Acidimicrobiia</taxon>
        <taxon>Acidimicrobiales</taxon>
        <taxon>Acidimicrobiaceae</taxon>
        <taxon>Ferrimicrobium</taxon>
    </lineage>
</organism>
<dbReference type="Pfam" id="PF00144">
    <property type="entry name" value="Beta-lactamase"/>
    <property type="match status" value="1"/>
</dbReference>
<proteinExistence type="predicted"/>
<dbReference type="Proteomes" id="UP001560267">
    <property type="component" value="Unassembled WGS sequence"/>
</dbReference>
<dbReference type="InterPro" id="IPR012338">
    <property type="entry name" value="Beta-lactam/transpept-like"/>
</dbReference>
<feature type="domain" description="Beta-lactamase-related" evidence="1">
    <location>
        <begin position="18"/>
        <end position="384"/>
    </location>
</feature>
<dbReference type="InterPro" id="IPR001466">
    <property type="entry name" value="Beta-lactam-related"/>
</dbReference>
<dbReference type="GO" id="GO:0016787">
    <property type="term" value="F:hydrolase activity"/>
    <property type="evidence" value="ECO:0007669"/>
    <property type="project" value="UniProtKB-KW"/>
</dbReference>
<sequence>MTSLEEAGLYRPQVERLTAHLEHYVDTGKIPGFALLIARDSAVALRHNYGMADPIAQAPIQDSTLYRIYSMTKPITSVALMTLAEAGLIDLQDEVGAYIPSFNNIRVLDGGSTLDPLYRPATEPVRVWHLLTHTAGLTYGFQNQTILDAFYRQHVSEFNLPEDTTLEELVDRYADLGLLFDPGHGWNYSVATDVVGRLIEVITGQPLASYLRQTIFEPLGMSDTTFELDTDQLERVGALFLRTTAQTTQRLGGAVPERRVSPVDLGGGGLFSTIEDYLHFALMLMNRGTFDGRRILGPRIADLMTTNHLPGGVDVVDLCRYRPQPINQPGEGFGLGVSIATNPTAAKNFALQGEFGWGGMASTNFFVSPKDQLVVIFMTQLIPSSAYAFGHEIHRLLVPALTS</sequence>
<dbReference type="EMBL" id="JBFSHR010000001">
    <property type="protein sequence ID" value="MEX6428281.1"/>
    <property type="molecule type" value="Genomic_DNA"/>
</dbReference>
<keyword evidence="3" id="KW-1185">Reference proteome</keyword>